<dbReference type="InParanoid" id="G1T8L5"/>
<dbReference type="Gene3D" id="2.40.10.10">
    <property type="entry name" value="Trypsin-like serine proteases"/>
    <property type="match status" value="1"/>
</dbReference>
<gene>
    <name evidence="2" type="primary">FAM111A</name>
</gene>
<dbReference type="Pfam" id="PF13365">
    <property type="entry name" value="Trypsin_2"/>
    <property type="match status" value="1"/>
</dbReference>
<dbReference type="GO" id="GO:0031297">
    <property type="term" value="P:replication fork processing"/>
    <property type="evidence" value="ECO:0007669"/>
    <property type="project" value="Ensembl"/>
</dbReference>
<organism evidence="2 3">
    <name type="scientific">Oryctolagus cuniculus</name>
    <name type="common">Rabbit</name>
    <dbReference type="NCBI Taxonomy" id="9986"/>
    <lineage>
        <taxon>Eukaryota</taxon>
        <taxon>Metazoa</taxon>
        <taxon>Chordata</taxon>
        <taxon>Craniata</taxon>
        <taxon>Vertebrata</taxon>
        <taxon>Euteleostomi</taxon>
        <taxon>Mammalia</taxon>
        <taxon>Eutheria</taxon>
        <taxon>Euarchontoglires</taxon>
        <taxon>Glires</taxon>
        <taxon>Lagomorpha</taxon>
        <taxon>Leporidae</taxon>
        <taxon>Oryctolagus</taxon>
    </lineage>
</organism>
<dbReference type="PaxDb" id="9986-ENSOCUP00000012924"/>
<accession>G1T8L5</accession>
<feature type="region of interest" description="Disordered" evidence="1">
    <location>
        <begin position="32"/>
        <end position="73"/>
    </location>
</feature>
<reference evidence="2" key="3">
    <citation type="submission" date="2025-09" db="UniProtKB">
        <authorList>
            <consortium name="Ensembl"/>
        </authorList>
    </citation>
    <scope>IDENTIFICATION</scope>
    <source>
        <strain evidence="2">Thorbecke</strain>
    </source>
</reference>
<dbReference type="SUPFAM" id="SSF50494">
    <property type="entry name" value="Trypsin-like serine proteases"/>
    <property type="match status" value="1"/>
</dbReference>
<reference evidence="2" key="2">
    <citation type="submission" date="2025-08" db="UniProtKB">
        <authorList>
            <consortium name="Ensembl"/>
        </authorList>
    </citation>
    <scope>IDENTIFICATION</scope>
    <source>
        <strain evidence="2">Thorbecke</strain>
    </source>
</reference>
<dbReference type="GO" id="GO:0003697">
    <property type="term" value="F:single-stranded DNA binding"/>
    <property type="evidence" value="ECO:0007669"/>
    <property type="project" value="Ensembl"/>
</dbReference>
<dbReference type="EMBL" id="AAGW02038207">
    <property type="status" value="NOT_ANNOTATED_CDS"/>
    <property type="molecule type" value="Genomic_DNA"/>
</dbReference>
<dbReference type="Proteomes" id="UP000001811">
    <property type="component" value="Chromosome 1"/>
</dbReference>
<dbReference type="FunCoup" id="G1T8L5">
    <property type="interactions" value="767"/>
</dbReference>
<dbReference type="STRING" id="9986.ENSOCUP00000012924"/>
<evidence type="ECO:0000313" key="3">
    <source>
        <dbReference type="Proteomes" id="UP000001811"/>
    </source>
</evidence>
<dbReference type="InterPro" id="IPR009003">
    <property type="entry name" value="Peptidase_S1_PA"/>
</dbReference>
<protein>
    <submittedName>
        <fullName evidence="2">FAM111 trypsin like peptidase A</fullName>
    </submittedName>
</protein>
<keyword evidence="3" id="KW-1185">Reference proteome</keyword>
<dbReference type="PANTHER" id="PTHR14389:SF14">
    <property type="entry name" value="SERINE PROTEASE FAM111A"/>
    <property type="match status" value="1"/>
</dbReference>
<dbReference type="PANTHER" id="PTHR14389">
    <property type="entry name" value="SI:CH1073-475A24.1"/>
    <property type="match status" value="1"/>
</dbReference>
<evidence type="ECO:0000313" key="2">
    <source>
        <dbReference type="Ensembl" id="ENSOCUP00000012924.4"/>
    </source>
</evidence>
<dbReference type="Ensembl" id="ENSOCUT00000015040.4">
    <property type="protein sequence ID" value="ENSOCUP00000012924.4"/>
    <property type="gene ID" value="ENSOCUG00000015042.4"/>
</dbReference>
<dbReference type="GO" id="GO:0045071">
    <property type="term" value="P:negative regulation of viral genome replication"/>
    <property type="evidence" value="ECO:0007669"/>
    <property type="project" value="Ensembl"/>
</dbReference>
<dbReference type="GO" id="GO:0106300">
    <property type="term" value="P:protein-DNA covalent cross-linking repair"/>
    <property type="evidence" value="ECO:0007669"/>
    <property type="project" value="Ensembl"/>
</dbReference>
<dbReference type="HOGENOM" id="CLU_022719_0_0_1"/>
<dbReference type="AlphaFoldDB" id="G1T8L5"/>
<evidence type="ECO:0000256" key="1">
    <source>
        <dbReference type="SAM" id="MobiDB-lite"/>
    </source>
</evidence>
<dbReference type="GO" id="GO:0005654">
    <property type="term" value="C:nucleoplasm"/>
    <property type="evidence" value="ECO:0007669"/>
    <property type="project" value="Ensembl"/>
</dbReference>
<dbReference type="GO" id="GO:0000785">
    <property type="term" value="C:chromatin"/>
    <property type="evidence" value="ECO:0007669"/>
    <property type="project" value="Ensembl"/>
</dbReference>
<dbReference type="GO" id="GO:0005737">
    <property type="term" value="C:cytoplasm"/>
    <property type="evidence" value="ECO:0007669"/>
    <property type="project" value="Ensembl"/>
</dbReference>
<dbReference type="Bgee" id="ENSOCUG00000015042">
    <property type="expression patterns" value="Expressed in autopod skin and 15 other cell types or tissues"/>
</dbReference>
<proteinExistence type="predicted"/>
<dbReference type="GeneTree" id="ENSGT00390000005182"/>
<name>G1T8L5_RABIT</name>
<dbReference type="GO" id="GO:0001650">
    <property type="term" value="C:fibrillar center"/>
    <property type="evidence" value="ECO:0007669"/>
    <property type="project" value="Ensembl"/>
</dbReference>
<dbReference type="eggNOG" id="ENOG502QTFX">
    <property type="taxonomic scope" value="Eukaryota"/>
</dbReference>
<dbReference type="InterPro" id="IPR043504">
    <property type="entry name" value="Peptidase_S1_PA_chymotrypsin"/>
</dbReference>
<dbReference type="GO" id="GO:0016540">
    <property type="term" value="P:protein autoprocessing"/>
    <property type="evidence" value="ECO:0007669"/>
    <property type="project" value="Ensembl"/>
</dbReference>
<feature type="compositionally biased region" description="Polar residues" evidence="1">
    <location>
        <begin position="51"/>
        <end position="61"/>
    </location>
</feature>
<reference evidence="2 3" key="1">
    <citation type="journal article" date="2011" name="Nature">
        <title>A high-resolution map of human evolutionary constraint using 29 mammals.</title>
        <authorList>
            <person name="Lindblad-Toh K."/>
            <person name="Garber M."/>
            <person name="Zuk O."/>
            <person name="Lin M.F."/>
            <person name="Parker B.J."/>
            <person name="Washietl S."/>
            <person name="Kheradpour P."/>
            <person name="Ernst J."/>
            <person name="Jordan G."/>
            <person name="Mauceli E."/>
            <person name="Ward L.D."/>
            <person name="Lowe C.B."/>
            <person name="Holloway A.K."/>
            <person name="Clamp M."/>
            <person name="Gnerre S."/>
            <person name="Alfoldi J."/>
            <person name="Beal K."/>
            <person name="Chang J."/>
            <person name="Clawson H."/>
            <person name="Cuff J."/>
            <person name="Di Palma F."/>
            <person name="Fitzgerald S."/>
            <person name="Flicek P."/>
            <person name="Guttman M."/>
            <person name="Hubisz M.J."/>
            <person name="Jaffe D.B."/>
            <person name="Jungreis I."/>
            <person name="Kent W.J."/>
            <person name="Kostka D."/>
            <person name="Lara M."/>
            <person name="Martins A.L."/>
            <person name="Massingham T."/>
            <person name="Moltke I."/>
            <person name="Raney B.J."/>
            <person name="Rasmussen M.D."/>
            <person name="Robinson J."/>
            <person name="Stark A."/>
            <person name="Vilella A.J."/>
            <person name="Wen J."/>
            <person name="Xie X."/>
            <person name="Zody M.C."/>
            <person name="Baldwin J."/>
            <person name="Bloom T."/>
            <person name="Chin C.W."/>
            <person name="Heiman D."/>
            <person name="Nicol R."/>
            <person name="Nusbaum C."/>
            <person name="Young S."/>
            <person name="Wilkinson J."/>
            <person name="Worley K.C."/>
            <person name="Kovar C.L."/>
            <person name="Muzny D.M."/>
            <person name="Gibbs R.A."/>
            <person name="Cree A."/>
            <person name="Dihn H.H."/>
            <person name="Fowler G."/>
            <person name="Jhangiani S."/>
            <person name="Joshi V."/>
            <person name="Lee S."/>
            <person name="Lewis L.R."/>
            <person name="Nazareth L.V."/>
            <person name="Okwuonu G."/>
            <person name="Santibanez J."/>
            <person name="Warren W.C."/>
            <person name="Mardis E.R."/>
            <person name="Weinstock G.M."/>
            <person name="Wilson R.K."/>
            <person name="Delehaunty K."/>
            <person name="Dooling D."/>
            <person name="Fronik C."/>
            <person name="Fulton L."/>
            <person name="Fulton B."/>
            <person name="Graves T."/>
            <person name="Minx P."/>
            <person name="Sodergren E."/>
            <person name="Birney E."/>
            <person name="Margulies E.H."/>
            <person name="Herrero J."/>
            <person name="Green E.D."/>
            <person name="Haussler D."/>
            <person name="Siepel A."/>
            <person name="Goldman N."/>
            <person name="Pollard K.S."/>
            <person name="Pedersen J.S."/>
            <person name="Lander E.S."/>
            <person name="Kellis M."/>
        </authorList>
    </citation>
    <scope>NUCLEOTIDE SEQUENCE [LARGE SCALE GENOMIC DNA]</scope>
    <source>
        <strain evidence="2 3">Thorbecke inbred</strain>
    </source>
</reference>
<sequence>MSSRKRRSHNSPFNCKKNRKIDDYLWQVPKEQNDASVSQMKVESKKHLKDISNTTAQQFQSPKKAGGDQTTPKKKTINITLAVNRRKNKSMKYVLIHSESDSLYEALNTLEAVREEIETRKGRELLVRGTEEIEGYINLGMPLHCFPDNSHVVITFSQSKQKEDNQVFGRHDKASTDCVKFWVHAIGKKQRRLVKRGELHKEGCKLCVYAFKGETIKDALCKDSRFLSFLESDTWKLISNLDSIFESTQPVDELEGKLFQVEVEKRMGPEAATPQNSELEKRNTCVLRKEIVDQYPCLKNESEKIRENFKKKMKKRTGKTLFKLHRTNFGKLTKNSTPVTLIKRLSQLSDSVGFLFYNNNGNEGSATCFVFSGLYIFTCRHVISYIVGKGIEESKWPDILAQSVRVTFCYERSNEREENCFFIEPWFEISGVDLDYAVLKLKENGQKVPKGLYNGIAPIPLSGLIYIIGHPNGEKKSTDACTVVPQAEREKKCQEHIQARKAEVCQYSLPYIHMYTQSSFQEIAHNADVITYDTSFYFGSSGSPVFDSYGSLVAMHTAGFAYEYQHEISSIIEFGSAMKSILLDIKKNNSKWYEEVCVNQQEVEMESDEL</sequence>